<dbReference type="AlphaFoldDB" id="A0A517NK71"/>
<feature type="domain" description="DUF2344" evidence="1">
    <location>
        <begin position="28"/>
        <end position="206"/>
    </location>
</feature>
<name>A0A517NK71_9BACT</name>
<evidence type="ECO:0000313" key="2">
    <source>
        <dbReference type="EMBL" id="QDT07538.1"/>
    </source>
</evidence>
<dbReference type="OrthoDB" id="9780488at2"/>
<dbReference type="Proteomes" id="UP000318538">
    <property type="component" value="Chromosome"/>
</dbReference>
<reference evidence="2 3" key="1">
    <citation type="submission" date="2019-02" db="EMBL/GenBank/DDBJ databases">
        <title>Deep-cultivation of Planctomycetes and their phenomic and genomic characterization uncovers novel biology.</title>
        <authorList>
            <person name="Wiegand S."/>
            <person name="Jogler M."/>
            <person name="Boedeker C."/>
            <person name="Pinto D."/>
            <person name="Vollmers J."/>
            <person name="Rivas-Marin E."/>
            <person name="Kohn T."/>
            <person name="Peeters S.H."/>
            <person name="Heuer A."/>
            <person name="Rast P."/>
            <person name="Oberbeckmann S."/>
            <person name="Bunk B."/>
            <person name="Jeske O."/>
            <person name="Meyerdierks A."/>
            <person name="Storesund J.E."/>
            <person name="Kallscheuer N."/>
            <person name="Luecker S."/>
            <person name="Lage O.M."/>
            <person name="Pohl T."/>
            <person name="Merkel B.J."/>
            <person name="Hornburger P."/>
            <person name="Mueller R.-W."/>
            <person name="Bruemmer F."/>
            <person name="Labrenz M."/>
            <person name="Spormann A.M."/>
            <person name="Op den Camp H."/>
            <person name="Overmann J."/>
            <person name="Amann R."/>
            <person name="Jetten M.S.M."/>
            <person name="Mascher T."/>
            <person name="Medema M.H."/>
            <person name="Devos D.P."/>
            <person name="Kaster A.-K."/>
            <person name="Ovreas L."/>
            <person name="Rohde M."/>
            <person name="Galperin M.Y."/>
            <person name="Jogler C."/>
        </authorList>
    </citation>
    <scope>NUCLEOTIDE SEQUENCE [LARGE SCALE GENOMIC DNA]</scope>
    <source>
        <strain evidence="2 3">K22_7</strain>
    </source>
</reference>
<sequence length="266" mass="29352">MTDVPTPPDNCTVDPDSVAPETAPLRIRYRIRFAKTGLLRWIGHMDLLRLWERLMRRASLNISMTEGFNPKPRFVFPSAMALGIEGTSEVMELELAEDLPPAELLQRLIADNQPGLTLISVKRLPDGFGKAQLVRTDYVISAPTGLDESPITIDWDNIRSNVTALLARDTVTIPRKKKQVTLTIDQQIAALQVEDESIALSLLASNTASLRLDDVLNLLGLDDWIANGSQITRTGVHLENEFETSQDQEIAINQAAAASLNCTTPV</sequence>
<proteinExistence type="predicted"/>
<dbReference type="Pfam" id="PF10105">
    <property type="entry name" value="DUF2344"/>
    <property type="match status" value="1"/>
</dbReference>
<dbReference type="KEGG" id="rlc:K227x_59660"/>
<gene>
    <name evidence="2" type="ORF">K227x_59660</name>
</gene>
<organism evidence="2 3">
    <name type="scientific">Rubripirellula lacrimiformis</name>
    <dbReference type="NCBI Taxonomy" id="1930273"/>
    <lineage>
        <taxon>Bacteria</taxon>
        <taxon>Pseudomonadati</taxon>
        <taxon>Planctomycetota</taxon>
        <taxon>Planctomycetia</taxon>
        <taxon>Pirellulales</taxon>
        <taxon>Pirellulaceae</taxon>
        <taxon>Rubripirellula</taxon>
    </lineage>
</organism>
<dbReference type="NCBIfam" id="TIGR03936">
    <property type="entry name" value="sam_1_link_chp"/>
    <property type="match status" value="1"/>
</dbReference>
<evidence type="ECO:0000259" key="1">
    <source>
        <dbReference type="Pfam" id="PF10105"/>
    </source>
</evidence>
<dbReference type="EMBL" id="CP036525">
    <property type="protein sequence ID" value="QDT07538.1"/>
    <property type="molecule type" value="Genomic_DNA"/>
</dbReference>
<dbReference type="RefSeq" id="WP_145175645.1">
    <property type="nucleotide sequence ID" value="NZ_CP036525.1"/>
</dbReference>
<evidence type="ECO:0000313" key="3">
    <source>
        <dbReference type="Proteomes" id="UP000318538"/>
    </source>
</evidence>
<protein>
    <recommendedName>
        <fullName evidence="1">DUF2344 domain-containing protein</fullName>
    </recommendedName>
</protein>
<accession>A0A517NK71</accession>
<dbReference type="InterPro" id="IPR018768">
    <property type="entry name" value="DUF2344"/>
</dbReference>
<keyword evidence="3" id="KW-1185">Reference proteome</keyword>